<sequence length="55" mass="5383">MDDQDGLGTGGRMVLAATVSAVVVAALVILVGGPLVERTISVPSAQPVPLVLTAG</sequence>
<reference evidence="2 3" key="1">
    <citation type="submission" date="2024-06" db="EMBL/GenBank/DDBJ databases">
        <title>Brevundimonas sp. C11.</title>
        <authorList>
            <person name="Maltman C."/>
        </authorList>
    </citation>
    <scope>NUCLEOTIDE SEQUENCE [LARGE SCALE GENOMIC DNA]</scope>
    <source>
        <strain evidence="2 3">C11</strain>
    </source>
</reference>
<dbReference type="Proteomes" id="UP001445732">
    <property type="component" value="Unassembled WGS sequence"/>
</dbReference>
<organism evidence="2 3">
    <name type="scientific">Brevundimonas aurifodinae</name>
    <dbReference type="NCBI Taxonomy" id="1508312"/>
    <lineage>
        <taxon>Bacteria</taxon>
        <taxon>Pseudomonadati</taxon>
        <taxon>Pseudomonadota</taxon>
        <taxon>Alphaproteobacteria</taxon>
        <taxon>Caulobacterales</taxon>
        <taxon>Caulobacteraceae</taxon>
        <taxon>Brevundimonas</taxon>
    </lineage>
</organism>
<evidence type="ECO:0000313" key="2">
    <source>
        <dbReference type="EMBL" id="MEQ7156216.1"/>
    </source>
</evidence>
<proteinExistence type="predicted"/>
<accession>A0ABV1NRF2</accession>
<keyword evidence="3" id="KW-1185">Reference proteome</keyword>
<comment type="caution">
    <text evidence="2">The sequence shown here is derived from an EMBL/GenBank/DDBJ whole genome shotgun (WGS) entry which is preliminary data.</text>
</comment>
<evidence type="ECO:0000313" key="3">
    <source>
        <dbReference type="Proteomes" id="UP001445732"/>
    </source>
</evidence>
<dbReference type="EMBL" id="JBEGDD010000011">
    <property type="protein sequence ID" value="MEQ7156216.1"/>
    <property type="molecule type" value="Genomic_DNA"/>
</dbReference>
<protein>
    <submittedName>
        <fullName evidence="2">Uncharacterized protein</fullName>
    </submittedName>
</protein>
<name>A0ABV1NRF2_9CAUL</name>
<keyword evidence="1" id="KW-0812">Transmembrane</keyword>
<keyword evidence="1" id="KW-0472">Membrane</keyword>
<evidence type="ECO:0000256" key="1">
    <source>
        <dbReference type="SAM" id="Phobius"/>
    </source>
</evidence>
<feature type="transmembrane region" description="Helical" evidence="1">
    <location>
        <begin position="12"/>
        <end position="36"/>
    </location>
</feature>
<keyword evidence="1" id="KW-1133">Transmembrane helix</keyword>
<dbReference type="RefSeq" id="WP_349685365.1">
    <property type="nucleotide sequence ID" value="NZ_JBEGDD010000011.1"/>
</dbReference>
<gene>
    <name evidence="2" type="ORF">ABN401_13420</name>
</gene>